<comment type="caution">
    <text evidence="2">The sequence shown here is derived from an EMBL/GenBank/DDBJ whole genome shotgun (WGS) entry which is preliminary data.</text>
</comment>
<gene>
    <name evidence="2" type="ORF">EDB81DRAFT_948974</name>
</gene>
<name>A0A9P9IZH1_9HYPO</name>
<evidence type="ECO:0000313" key="2">
    <source>
        <dbReference type="EMBL" id="KAH7137851.1"/>
    </source>
</evidence>
<proteinExistence type="predicted"/>
<feature type="compositionally biased region" description="Polar residues" evidence="1">
    <location>
        <begin position="9"/>
        <end position="19"/>
    </location>
</feature>
<dbReference type="EMBL" id="JAGMUV010000012">
    <property type="protein sequence ID" value="KAH7137851.1"/>
    <property type="molecule type" value="Genomic_DNA"/>
</dbReference>
<evidence type="ECO:0000313" key="3">
    <source>
        <dbReference type="Proteomes" id="UP000738349"/>
    </source>
</evidence>
<reference evidence="2" key="1">
    <citation type="journal article" date="2021" name="Nat. Commun.">
        <title>Genetic determinants of endophytism in the Arabidopsis root mycobiome.</title>
        <authorList>
            <person name="Mesny F."/>
            <person name="Miyauchi S."/>
            <person name="Thiergart T."/>
            <person name="Pickel B."/>
            <person name="Atanasova L."/>
            <person name="Karlsson M."/>
            <person name="Huettel B."/>
            <person name="Barry K.W."/>
            <person name="Haridas S."/>
            <person name="Chen C."/>
            <person name="Bauer D."/>
            <person name="Andreopoulos W."/>
            <person name="Pangilinan J."/>
            <person name="LaButti K."/>
            <person name="Riley R."/>
            <person name="Lipzen A."/>
            <person name="Clum A."/>
            <person name="Drula E."/>
            <person name="Henrissat B."/>
            <person name="Kohler A."/>
            <person name="Grigoriev I.V."/>
            <person name="Martin F.M."/>
            <person name="Hacquard S."/>
        </authorList>
    </citation>
    <scope>NUCLEOTIDE SEQUENCE</scope>
    <source>
        <strain evidence="2">MPI-CAGE-AT-0147</strain>
    </source>
</reference>
<dbReference type="Proteomes" id="UP000738349">
    <property type="component" value="Unassembled WGS sequence"/>
</dbReference>
<sequence length="807" mass="91488">MDLDDLQRSKTLSASSSPCNDDDLDVVDPSAEQIGLGAQDFANLSTLRNARKREYEDEGSNGPPKSARVERVYARWCSIRHDGITEVDESKIKCLLSQDERQDASLMRNLVRGLEFSSLLHPLIFDAAEYDDPEIVRLRSVPYFHELLADATPGGSKYSSLSHKQKLIVSVGVRDLFFAVSNGSASEHERQLLDGILQILDDPVDKVQVDGLTISFHPSATFKLAKYIEGLDDRVGPVQARLFAQMMDMPRLFTVFVDPAELSYHNFENIVPLDAWFESKLDAQRENGLSLSFSDLTQPQANREMFVCKLQGASSAMLKEISSLDLYVPPLNKGIRGGDRFIFHSSLLSKALTEALRSSELLNALGGGQLGPFFEFLNYVFRCNKFSPSDANFESHLDTPYFDKARSHVSKYTLLLYLSPSRNDLVLRVQDVALNEIEEMTCIIFDQKYEHEGRPYLDGDKLFLRTELIFQDKHLQHKDRIAELFSEACYMTSQEKAEPPLYLHKTFRGLSFMTNGYSYWFPRKGNAVDARDCALVAILDYFNCKVNGRPFRSMSSSATVRLLFSNNDDIWDFLSSRSSSSQTLQNFRRLTKGDVESLMPKERDPNKPFIGLLAEWDGDPEDLEDMDFPEDGDGCCPMHSHPMFNPWKNQDVLEVYESCCQYARDKLFGSPVLMLNQEVVINEANIKLIGDKVYFLQETNGVVLPPLNFAACWADEPEPPAFIGLEKEIVAPTLLIPPITLHQLPQGYQLGLDFFRNDWMVQVDDERTIPVPNVAEDLATDEIESAYLSKISEPTKDMKRLFDYFGN</sequence>
<keyword evidence="3" id="KW-1185">Reference proteome</keyword>
<organism evidence="2 3">
    <name type="scientific">Dactylonectria macrodidyma</name>
    <dbReference type="NCBI Taxonomy" id="307937"/>
    <lineage>
        <taxon>Eukaryota</taxon>
        <taxon>Fungi</taxon>
        <taxon>Dikarya</taxon>
        <taxon>Ascomycota</taxon>
        <taxon>Pezizomycotina</taxon>
        <taxon>Sordariomycetes</taxon>
        <taxon>Hypocreomycetidae</taxon>
        <taxon>Hypocreales</taxon>
        <taxon>Nectriaceae</taxon>
        <taxon>Dactylonectria</taxon>
    </lineage>
</organism>
<feature type="region of interest" description="Disordered" evidence="1">
    <location>
        <begin position="1"/>
        <end position="27"/>
    </location>
</feature>
<dbReference type="AlphaFoldDB" id="A0A9P9IZH1"/>
<accession>A0A9P9IZH1</accession>
<dbReference type="OrthoDB" id="5127183at2759"/>
<evidence type="ECO:0000256" key="1">
    <source>
        <dbReference type="SAM" id="MobiDB-lite"/>
    </source>
</evidence>
<protein>
    <submittedName>
        <fullName evidence="2">Uncharacterized protein</fullName>
    </submittedName>
</protein>